<evidence type="ECO:0000256" key="1">
    <source>
        <dbReference type="ARBA" id="ARBA00018672"/>
    </source>
</evidence>
<evidence type="ECO:0000313" key="5">
    <source>
        <dbReference type="Proteomes" id="UP001169242"/>
    </source>
</evidence>
<gene>
    <name evidence="4" type="ORF">PBV87_20985</name>
</gene>
<dbReference type="PANTHER" id="PTHR37299">
    <property type="entry name" value="TRANSCRIPTIONAL REGULATOR-RELATED"/>
    <property type="match status" value="1"/>
</dbReference>
<dbReference type="PANTHER" id="PTHR37299:SF1">
    <property type="entry name" value="STAGE 0 SPORULATION PROTEIN A HOMOLOG"/>
    <property type="match status" value="1"/>
</dbReference>
<keyword evidence="4" id="KW-0238">DNA-binding</keyword>
<dbReference type="Gene3D" id="2.40.50.1020">
    <property type="entry name" value="LytTr DNA-binding domain"/>
    <property type="match status" value="1"/>
</dbReference>
<dbReference type="GO" id="GO:0000156">
    <property type="term" value="F:phosphorelay response regulator activity"/>
    <property type="evidence" value="ECO:0007669"/>
    <property type="project" value="InterPro"/>
</dbReference>
<dbReference type="GO" id="GO:0003677">
    <property type="term" value="F:DNA binding"/>
    <property type="evidence" value="ECO:0007669"/>
    <property type="project" value="UniProtKB-KW"/>
</dbReference>
<dbReference type="InterPro" id="IPR011006">
    <property type="entry name" value="CheY-like_superfamily"/>
</dbReference>
<evidence type="ECO:0000313" key="4">
    <source>
        <dbReference type="EMBL" id="MDA3733953.1"/>
    </source>
</evidence>
<feature type="domain" description="HTH LytTR-type" evidence="3">
    <location>
        <begin position="133"/>
        <end position="232"/>
    </location>
</feature>
<dbReference type="Pfam" id="PF00072">
    <property type="entry name" value="Response_reg"/>
    <property type="match status" value="1"/>
</dbReference>
<comment type="function">
    <text evidence="2">May play the central regulatory role in sporulation. It may be an element of the effector pathway responsible for the activation of sporulation genes in response to nutritional stress. Spo0A may act in concert with spo0H (a sigma factor) to control the expression of some genes that are critical to the sporulation process.</text>
</comment>
<reference evidence="4" key="1">
    <citation type="journal article" date="2023" name="Int. J. Syst. Evol. Microbiol.">
        <title>&lt;i&gt;Holtiella tumoricola&lt;/i&gt; gen. nov. sp. nov., isolated from a human clinical sample.</title>
        <authorList>
            <person name="Allen-Vercoe E."/>
            <person name="Daigneault M.C."/>
            <person name="Vancuren S.J."/>
            <person name="Cochrane K."/>
            <person name="O'Neal L.L."/>
            <person name="Sankaranarayanan K."/>
            <person name="Lawson P.A."/>
        </authorList>
    </citation>
    <scope>NUCLEOTIDE SEQUENCE</scope>
    <source>
        <strain evidence="4">CC70A</strain>
    </source>
</reference>
<keyword evidence="5" id="KW-1185">Reference proteome</keyword>
<proteinExistence type="predicted"/>
<name>A0AA42J3F6_9FIRM</name>
<comment type="caution">
    <text evidence="4">The sequence shown here is derived from an EMBL/GenBank/DDBJ whole genome shotgun (WGS) entry which is preliminary data.</text>
</comment>
<dbReference type="Gene3D" id="3.40.50.2300">
    <property type="match status" value="1"/>
</dbReference>
<dbReference type="SUPFAM" id="SSF52172">
    <property type="entry name" value="CheY-like"/>
    <property type="match status" value="1"/>
</dbReference>
<sequence length="237" mass="28597">MINIYLCDDNSKFLEQLKERIIEVAEKHALNVHIKFYNNGKELIFNMEDVDADIIYLDIEMDEINGIETGLKLRELGCTAQIIYLTVNKDYVFDSFEVQPLNYLIKANMNTDQFEKVFFKAVEIVQSKEKRYLYFKKNAKIYKIILDEIVYFEVIKRKIVVYYRNEKFEYYNSLENLIEEINDKTFIRIHRSYVVHLKFIKYIEKDMVVLVDNETLKIGRKYLNDVKEKFKDYLFAE</sequence>
<organism evidence="4 5">
    <name type="scientific">Holtiella tumoricola</name>
    <dbReference type="NCBI Taxonomy" id="3018743"/>
    <lineage>
        <taxon>Bacteria</taxon>
        <taxon>Bacillati</taxon>
        <taxon>Bacillota</taxon>
        <taxon>Clostridia</taxon>
        <taxon>Lachnospirales</taxon>
        <taxon>Cellulosilyticaceae</taxon>
        <taxon>Holtiella</taxon>
    </lineage>
</organism>
<evidence type="ECO:0000259" key="3">
    <source>
        <dbReference type="PROSITE" id="PS50930"/>
    </source>
</evidence>
<protein>
    <recommendedName>
        <fullName evidence="1">Stage 0 sporulation protein A homolog</fullName>
    </recommendedName>
</protein>
<dbReference type="EMBL" id="JAQIFT010000069">
    <property type="protein sequence ID" value="MDA3733953.1"/>
    <property type="molecule type" value="Genomic_DNA"/>
</dbReference>
<dbReference type="InterPro" id="IPR001789">
    <property type="entry name" value="Sig_transdc_resp-reg_receiver"/>
</dbReference>
<dbReference type="Pfam" id="PF04397">
    <property type="entry name" value="LytTR"/>
    <property type="match status" value="1"/>
</dbReference>
<evidence type="ECO:0000256" key="2">
    <source>
        <dbReference type="ARBA" id="ARBA00024867"/>
    </source>
</evidence>
<dbReference type="PROSITE" id="PS50930">
    <property type="entry name" value="HTH_LYTTR"/>
    <property type="match status" value="1"/>
</dbReference>
<dbReference type="InterPro" id="IPR007492">
    <property type="entry name" value="LytTR_DNA-bd_dom"/>
</dbReference>
<dbReference type="Proteomes" id="UP001169242">
    <property type="component" value="Unassembled WGS sequence"/>
</dbReference>
<dbReference type="AlphaFoldDB" id="A0AA42J3F6"/>
<dbReference type="InterPro" id="IPR046947">
    <property type="entry name" value="LytR-like"/>
</dbReference>
<dbReference type="RefSeq" id="WP_053985577.1">
    <property type="nucleotide sequence ID" value="NZ_JAQIFT010000069.1"/>
</dbReference>
<dbReference type="SMART" id="SM00850">
    <property type="entry name" value="LytTR"/>
    <property type="match status" value="1"/>
</dbReference>
<accession>A0AA42J3F6</accession>